<dbReference type="RefSeq" id="WP_167028310.1">
    <property type="nucleotide sequence ID" value="NZ_CP050177.1"/>
</dbReference>
<keyword evidence="2" id="KW-1133">Transmembrane helix</keyword>
<organism evidence="3 4">
    <name type="scientific">Streptomyces liangshanensis</name>
    <dbReference type="NCBI Taxonomy" id="2717324"/>
    <lineage>
        <taxon>Bacteria</taxon>
        <taxon>Bacillati</taxon>
        <taxon>Actinomycetota</taxon>
        <taxon>Actinomycetes</taxon>
        <taxon>Kitasatosporales</taxon>
        <taxon>Streptomycetaceae</taxon>
        <taxon>Streptomyces</taxon>
    </lineage>
</organism>
<evidence type="ECO:0000313" key="4">
    <source>
        <dbReference type="Proteomes" id="UP000501179"/>
    </source>
</evidence>
<dbReference type="AlphaFoldDB" id="A0A6G9GXZ0"/>
<dbReference type="InterPro" id="IPR021385">
    <property type="entry name" value="DUF3017"/>
</dbReference>
<protein>
    <submittedName>
        <fullName evidence="3">DUF3017 domain-containing protein</fullName>
    </submittedName>
</protein>
<feature type="region of interest" description="Disordered" evidence="1">
    <location>
        <begin position="1"/>
        <end position="25"/>
    </location>
</feature>
<dbReference type="Proteomes" id="UP000501179">
    <property type="component" value="Chromosome"/>
</dbReference>
<keyword evidence="2" id="KW-0472">Membrane</keyword>
<dbReference type="KEGG" id="slia:HA039_12750"/>
<reference evidence="3 4" key="1">
    <citation type="submission" date="2020-03" db="EMBL/GenBank/DDBJ databases">
        <title>A novel species.</title>
        <authorList>
            <person name="Gao J."/>
        </authorList>
    </citation>
    <scope>NUCLEOTIDE SEQUENCE [LARGE SCALE GENOMIC DNA]</scope>
    <source>
        <strain evidence="3 4">QMT-12</strain>
    </source>
</reference>
<feature type="transmembrane region" description="Helical" evidence="2">
    <location>
        <begin position="250"/>
        <end position="269"/>
    </location>
</feature>
<dbReference type="Pfam" id="PF11222">
    <property type="entry name" value="DUF3017"/>
    <property type="match status" value="1"/>
</dbReference>
<feature type="transmembrane region" description="Helical" evidence="2">
    <location>
        <begin position="216"/>
        <end position="238"/>
    </location>
</feature>
<evidence type="ECO:0000256" key="2">
    <source>
        <dbReference type="SAM" id="Phobius"/>
    </source>
</evidence>
<evidence type="ECO:0000313" key="3">
    <source>
        <dbReference type="EMBL" id="QIQ03080.1"/>
    </source>
</evidence>
<evidence type="ECO:0000256" key="1">
    <source>
        <dbReference type="SAM" id="MobiDB-lite"/>
    </source>
</evidence>
<feature type="region of interest" description="Disordered" evidence="1">
    <location>
        <begin position="62"/>
        <end position="188"/>
    </location>
</feature>
<sequence length="290" mass="28226">MGAGTSASDTPEPEGPRQAVAVEPAVAGAGEAASVGVVEAPAKVDAGVDADADADAAGVVADAGAGPGVAAGAEAGPDAGAGADSGADAGVRADSAPDPAAAVPGGSSGTDSSPGTGTATDPDPDPDPDSGNGSETGRSVETGGSAPATDNRPATDSTPESRRFSAVTTDTARPEGGGRAAPSDAPAPARQWPLLSVLGTTGVGLLIVGTHPFDEAFRIGTILIGVALIGGAVLRRVLPSVGMLAVRSRFTDMVTYGLLGVVIIMLALMTQPRPWLEIPFLEDIVHSTVP</sequence>
<feature type="transmembrane region" description="Helical" evidence="2">
    <location>
        <begin position="192"/>
        <end position="210"/>
    </location>
</feature>
<accession>A0A6G9GXZ0</accession>
<dbReference type="EMBL" id="CP050177">
    <property type="protein sequence ID" value="QIQ03080.1"/>
    <property type="molecule type" value="Genomic_DNA"/>
</dbReference>
<proteinExistence type="predicted"/>
<gene>
    <name evidence="3" type="ORF">HA039_12750</name>
</gene>
<name>A0A6G9GXZ0_9ACTN</name>
<keyword evidence="4" id="KW-1185">Reference proteome</keyword>
<feature type="compositionally biased region" description="Low complexity" evidence="1">
    <location>
        <begin position="62"/>
        <end position="121"/>
    </location>
</feature>
<keyword evidence="2" id="KW-0812">Transmembrane</keyword>